<dbReference type="SMART" id="SM00033">
    <property type="entry name" value="CH"/>
    <property type="match status" value="3"/>
</dbReference>
<evidence type="ECO:0000259" key="3">
    <source>
        <dbReference type="PROSITE" id="PS50021"/>
    </source>
</evidence>
<evidence type="ECO:0000256" key="1">
    <source>
        <dbReference type="ARBA" id="ARBA00022737"/>
    </source>
</evidence>
<dbReference type="Proteomes" id="UP000887566">
    <property type="component" value="Unplaced"/>
</dbReference>
<feature type="domain" description="Calponin-homology (CH)" evidence="3">
    <location>
        <begin position="33"/>
        <end position="139"/>
    </location>
</feature>
<dbReference type="PANTHER" id="PTHR38537">
    <property type="entry name" value="JITTERBUG, ISOFORM N"/>
    <property type="match status" value="1"/>
</dbReference>
<accession>A0A914VJE6</accession>
<name>A0A914VJE6_9BILA</name>
<dbReference type="FunFam" id="1.10.418.10:FF:000068">
    <property type="entry name" value="Putative Filamin-A"/>
    <property type="match status" value="1"/>
</dbReference>
<organism evidence="4 5">
    <name type="scientific">Plectus sambesii</name>
    <dbReference type="NCBI Taxonomy" id="2011161"/>
    <lineage>
        <taxon>Eukaryota</taxon>
        <taxon>Metazoa</taxon>
        <taxon>Ecdysozoa</taxon>
        <taxon>Nematoda</taxon>
        <taxon>Chromadorea</taxon>
        <taxon>Plectida</taxon>
        <taxon>Plectina</taxon>
        <taxon>Plectoidea</taxon>
        <taxon>Plectidae</taxon>
        <taxon>Plectus</taxon>
    </lineage>
</organism>
<dbReference type="GO" id="GO:0030036">
    <property type="term" value="P:actin cytoskeleton organization"/>
    <property type="evidence" value="ECO:0007669"/>
    <property type="project" value="InterPro"/>
</dbReference>
<feature type="domain" description="Calponin-homology (CH)" evidence="3">
    <location>
        <begin position="146"/>
        <end position="249"/>
    </location>
</feature>
<dbReference type="InterPro" id="IPR036872">
    <property type="entry name" value="CH_dom_sf"/>
</dbReference>
<keyword evidence="4" id="KW-1185">Reference proteome</keyword>
<keyword evidence="2" id="KW-0009">Actin-binding</keyword>
<dbReference type="Gene3D" id="1.10.418.10">
    <property type="entry name" value="Calponin-like domain"/>
    <property type="match status" value="3"/>
</dbReference>
<protein>
    <submittedName>
        <fullName evidence="5">Calponin-homology (CH) domain-containing protein</fullName>
    </submittedName>
</protein>
<reference evidence="5" key="1">
    <citation type="submission" date="2022-11" db="UniProtKB">
        <authorList>
            <consortium name="WormBaseParasite"/>
        </authorList>
    </citation>
    <scope>IDENTIFICATION</scope>
</reference>
<dbReference type="GO" id="GO:0051015">
    <property type="term" value="F:actin filament binding"/>
    <property type="evidence" value="ECO:0007669"/>
    <property type="project" value="InterPro"/>
</dbReference>
<dbReference type="PANTHER" id="PTHR38537:SF16">
    <property type="entry name" value="CALPONIN-HOMOLOGY (CH) DOMAIN-CONTAINING PROTEIN"/>
    <property type="match status" value="1"/>
</dbReference>
<dbReference type="AlphaFoldDB" id="A0A914VJE6"/>
<dbReference type="PROSITE" id="PS50021">
    <property type="entry name" value="CH"/>
    <property type="match status" value="2"/>
</dbReference>
<dbReference type="InterPro" id="IPR001589">
    <property type="entry name" value="Actinin_actin-bd_CS"/>
</dbReference>
<evidence type="ECO:0000256" key="2">
    <source>
        <dbReference type="ARBA" id="ARBA00023203"/>
    </source>
</evidence>
<dbReference type="CDD" id="cd21227">
    <property type="entry name" value="CH_jitterbug-like_rpt1"/>
    <property type="match status" value="1"/>
</dbReference>
<sequence length="445" mass="49422">MPYVYSHQALSGEGRAAKSLRTASVDDRSRWIHIQLNTFTNWSNEQLGRLGPPITDLGTDFSDGTRLIALVEALQKRTCTGKIYRNNPSEIQMLMNVQMALDALREDGVKLVNIGSHDIVEGNMKLILGLVWCLILRYQIASRTKIPPRKLMLAWIQAVLPELKISNFRTNWNDGKALSALLDYCQPGVFVHWRQLSSRDALNNCRRALQVAQAQFAIPQVVSPEDLSSPDLDELSCMTYISYFMKRDGPGYRATLNRVNQLIPEARVADFQRTWNDGLALCHLVHSVGGRIPGWPNLRFDPTQWMKNLHSGLMAAMELGLKPMITAKEMVEPDVEHLGVMVLAAELCGLPAVERSTRTHASPSFDSEPNIEETSCHIHQQVNLDLAFADGHEVSLSDLDAVVVGPDGTRVDEQTVQLLKTLTIRGAVVSLVPPMPGPYEASVAA</sequence>
<dbReference type="CDD" id="cd21229">
    <property type="entry name" value="CH_jitterbug-like_rpt2"/>
    <property type="match status" value="1"/>
</dbReference>
<evidence type="ECO:0000313" key="4">
    <source>
        <dbReference type="Proteomes" id="UP000887566"/>
    </source>
</evidence>
<dbReference type="PROSITE" id="PS00020">
    <property type="entry name" value="ACTININ_2"/>
    <property type="match status" value="1"/>
</dbReference>
<dbReference type="Pfam" id="PF00307">
    <property type="entry name" value="CH"/>
    <property type="match status" value="3"/>
</dbReference>
<dbReference type="WBParaSite" id="PSAMB.scaffold2063size25640.g16303.t1">
    <property type="protein sequence ID" value="PSAMB.scaffold2063size25640.g16303.t1"/>
    <property type="gene ID" value="PSAMB.scaffold2063size25640.g16303"/>
</dbReference>
<dbReference type="SUPFAM" id="SSF47576">
    <property type="entry name" value="Calponin-homology domain, CH-domain"/>
    <property type="match status" value="2"/>
</dbReference>
<evidence type="ECO:0000313" key="5">
    <source>
        <dbReference type="WBParaSite" id="PSAMB.scaffold2063size25640.g16303.t1"/>
    </source>
</evidence>
<dbReference type="InterPro" id="IPR001715">
    <property type="entry name" value="CH_dom"/>
</dbReference>
<proteinExistence type="predicted"/>
<keyword evidence="1" id="KW-0677">Repeat</keyword>
<dbReference type="InterPro" id="IPR044801">
    <property type="entry name" value="Filamin"/>
</dbReference>